<dbReference type="Gene3D" id="3.40.50.300">
    <property type="entry name" value="P-loop containing nucleotide triphosphate hydrolases"/>
    <property type="match status" value="2"/>
</dbReference>
<dbReference type="RefSeq" id="WP_036781405.1">
    <property type="nucleotide sequence ID" value="NZ_AVBG01000003.1"/>
</dbReference>
<dbReference type="InterPro" id="IPR011545">
    <property type="entry name" value="DEAD/DEAH_box_helicase_dom"/>
</dbReference>
<proteinExistence type="predicted"/>
<evidence type="ECO:0000256" key="1">
    <source>
        <dbReference type="ARBA" id="ARBA00022741"/>
    </source>
</evidence>
<sequence length="375" mass="42098">MEQQSPFFESLKPFIQEAWNKAGFEQPTAVQNETAPIIVEGGDVIAEAPTGSGKTLAYLLPVLQKIDQEAKQAQVLILASSHELVMQIFDEVRKWTEGSGIRSASLIGGANVKRQLEKLKKKPHVIVGTPGRVNDLIEKKKLKMHEVKTIVLDEGDQLLVPEHMKTVQSIVKTTLKERQLLVFSATLSEAAVEDARSMMKDPEVLKVEDKESEQPDVDHYYIVSEGRKKADTLRKLVYLKEFKGLAFMRDIGNLTVFAEKLDYRGIDVGTLHGETKKQNRAQVLKKFQRNEFRLVMATDVAARGIDMPDINHIINVDLPRATEYTHRAGRTGRLGSSSGTVITIVTPDEEKQMKKLAKDLNLTIKKTEIYKGQLK</sequence>
<dbReference type="PANTHER" id="PTHR47963">
    <property type="entry name" value="DEAD-BOX ATP-DEPENDENT RNA HELICASE 47, MITOCHONDRIAL"/>
    <property type="match status" value="1"/>
</dbReference>
<dbReference type="GO" id="GO:0005524">
    <property type="term" value="F:ATP binding"/>
    <property type="evidence" value="ECO:0007669"/>
    <property type="project" value="UniProtKB-KW"/>
</dbReference>
<dbReference type="PANTHER" id="PTHR47963:SF7">
    <property type="entry name" value="ATP-DEPENDENT RNA HELICASE YFML-RELATED"/>
    <property type="match status" value="1"/>
</dbReference>
<dbReference type="SMART" id="SM00487">
    <property type="entry name" value="DEXDc"/>
    <property type="match status" value="1"/>
</dbReference>
<dbReference type="Pfam" id="PF00270">
    <property type="entry name" value="DEAD"/>
    <property type="match status" value="1"/>
</dbReference>
<dbReference type="GO" id="GO:0009409">
    <property type="term" value="P:response to cold"/>
    <property type="evidence" value="ECO:0007669"/>
    <property type="project" value="TreeGrafter"/>
</dbReference>
<accession>A0A0A2V0C1</accession>
<name>A0A0A2V0C1_9BACI</name>
<protein>
    <submittedName>
        <fullName evidence="7">RNA helicase</fullName>
    </submittedName>
</protein>
<dbReference type="GO" id="GO:0016787">
    <property type="term" value="F:hydrolase activity"/>
    <property type="evidence" value="ECO:0007669"/>
    <property type="project" value="UniProtKB-KW"/>
</dbReference>
<evidence type="ECO:0000313" key="8">
    <source>
        <dbReference type="Proteomes" id="UP000030153"/>
    </source>
</evidence>
<dbReference type="Pfam" id="PF00271">
    <property type="entry name" value="Helicase_C"/>
    <property type="match status" value="1"/>
</dbReference>
<evidence type="ECO:0000259" key="5">
    <source>
        <dbReference type="PROSITE" id="PS51192"/>
    </source>
</evidence>
<dbReference type="SUPFAM" id="SSF52540">
    <property type="entry name" value="P-loop containing nucleoside triphosphate hydrolases"/>
    <property type="match status" value="1"/>
</dbReference>
<comment type="caution">
    <text evidence="7">The sequence shown here is derived from an EMBL/GenBank/DDBJ whole genome shotgun (WGS) entry which is preliminary data.</text>
</comment>
<dbReference type="InterPro" id="IPR050547">
    <property type="entry name" value="DEAD_box_RNA_helicases"/>
</dbReference>
<dbReference type="GO" id="GO:0003724">
    <property type="term" value="F:RNA helicase activity"/>
    <property type="evidence" value="ECO:0007669"/>
    <property type="project" value="TreeGrafter"/>
</dbReference>
<evidence type="ECO:0000256" key="3">
    <source>
        <dbReference type="ARBA" id="ARBA00022806"/>
    </source>
</evidence>
<organism evidence="7 8">
    <name type="scientific">Pontibacillus chungwhensis BH030062</name>
    <dbReference type="NCBI Taxonomy" id="1385513"/>
    <lineage>
        <taxon>Bacteria</taxon>
        <taxon>Bacillati</taxon>
        <taxon>Bacillota</taxon>
        <taxon>Bacilli</taxon>
        <taxon>Bacillales</taxon>
        <taxon>Bacillaceae</taxon>
        <taxon>Pontibacillus</taxon>
    </lineage>
</organism>
<keyword evidence="8" id="KW-1185">Reference proteome</keyword>
<evidence type="ECO:0000256" key="4">
    <source>
        <dbReference type="ARBA" id="ARBA00022840"/>
    </source>
</evidence>
<dbReference type="OrthoDB" id="9805696at2"/>
<dbReference type="InterPro" id="IPR027417">
    <property type="entry name" value="P-loop_NTPase"/>
</dbReference>
<evidence type="ECO:0000259" key="6">
    <source>
        <dbReference type="PROSITE" id="PS51194"/>
    </source>
</evidence>
<evidence type="ECO:0000256" key="2">
    <source>
        <dbReference type="ARBA" id="ARBA00022801"/>
    </source>
</evidence>
<dbReference type="GO" id="GO:0033592">
    <property type="term" value="F:RNA strand annealing activity"/>
    <property type="evidence" value="ECO:0007669"/>
    <property type="project" value="TreeGrafter"/>
</dbReference>
<dbReference type="PROSITE" id="PS51192">
    <property type="entry name" value="HELICASE_ATP_BIND_1"/>
    <property type="match status" value="1"/>
</dbReference>
<dbReference type="CDD" id="cd00268">
    <property type="entry name" value="DEADc"/>
    <property type="match status" value="1"/>
</dbReference>
<dbReference type="AlphaFoldDB" id="A0A0A2V0C1"/>
<dbReference type="CDD" id="cd18787">
    <property type="entry name" value="SF2_C_DEAD"/>
    <property type="match status" value="1"/>
</dbReference>
<gene>
    <name evidence="7" type="ORF">N780_01480</name>
</gene>
<feature type="domain" description="Helicase C-terminal" evidence="6">
    <location>
        <begin position="216"/>
        <end position="375"/>
    </location>
</feature>
<dbReference type="GO" id="GO:0005840">
    <property type="term" value="C:ribosome"/>
    <property type="evidence" value="ECO:0007669"/>
    <property type="project" value="TreeGrafter"/>
</dbReference>
<keyword evidence="1" id="KW-0547">Nucleotide-binding</keyword>
<dbReference type="STRING" id="1385513.N780_01480"/>
<dbReference type="InterPro" id="IPR001650">
    <property type="entry name" value="Helicase_C-like"/>
</dbReference>
<evidence type="ECO:0000313" key="7">
    <source>
        <dbReference type="EMBL" id="KGP92251.1"/>
    </source>
</evidence>
<dbReference type="eggNOG" id="COG0513">
    <property type="taxonomic scope" value="Bacteria"/>
</dbReference>
<dbReference type="GO" id="GO:0005829">
    <property type="term" value="C:cytosol"/>
    <property type="evidence" value="ECO:0007669"/>
    <property type="project" value="TreeGrafter"/>
</dbReference>
<dbReference type="Proteomes" id="UP000030153">
    <property type="component" value="Unassembled WGS sequence"/>
</dbReference>
<keyword evidence="2" id="KW-0378">Hydrolase</keyword>
<dbReference type="EMBL" id="AVBG01000003">
    <property type="protein sequence ID" value="KGP92251.1"/>
    <property type="molecule type" value="Genomic_DNA"/>
</dbReference>
<keyword evidence="4" id="KW-0067">ATP-binding</keyword>
<dbReference type="PROSITE" id="PS51194">
    <property type="entry name" value="HELICASE_CTER"/>
    <property type="match status" value="1"/>
</dbReference>
<reference evidence="7 8" key="1">
    <citation type="submission" date="2013-08" db="EMBL/GenBank/DDBJ databases">
        <title>Genome of Pontibacillus chungwhensis.</title>
        <authorList>
            <person name="Wang Q."/>
            <person name="Wang G."/>
        </authorList>
    </citation>
    <scope>NUCLEOTIDE SEQUENCE [LARGE SCALE GENOMIC DNA]</scope>
    <source>
        <strain evidence="7 8">BH030062</strain>
    </source>
</reference>
<keyword evidence="3 7" id="KW-0347">Helicase</keyword>
<dbReference type="InterPro" id="IPR014001">
    <property type="entry name" value="Helicase_ATP-bd"/>
</dbReference>
<dbReference type="SMART" id="SM00490">
    <property type="entry name" value="HELICc"/>
    <property type="match status" value="1"/>
</dbReference>
<dbReference type="InterPro" id="IPR044742">
    <property type="entry name" value="DEAD/DEAH_RhlB"/>
</dbReference>
<feature type="domain" description="Helicase ATP-binding" evidence="5">
    <location>
        <begin position="35"/>
        <end position="205"/>
    </location>
</feature>